<feature type="domain" description="ERCC6L2-like ribbon-helix-helix" evidence="3">
    <location>
        <begin position="791"/>
        <end position="845"/>
    </location>
</feature>
<dbReference type="AlphaFoldDB" id="A0AAJ7X5L2"/>
<dbReference type="InterPro" id="IPR057931">
    <property type="entry name" value="RHH_ERCC6L2"/>
</dbReference>
<evidence type="ECO:0000313" key="7">
    <source>
        <dbReference type="RefSeq" id="XP_032821917.1"/>
    </source>
</evidence>
<dbReference type="InterPro" id="IPR027417">
    <property type="entry name" value="P-loop_NTPase"/>
</dbReference>
<evidence type="ECO:0000313" key="5">
    <source>
        <dbReference type="RefSeq" id="XP_032821915.1"/>
    </source>
</evidence>
<keyword evidence="4" id="KW-1185">Reference proteome</keyword>
<feature type="compositionally biased region" description="Basic and acidic residues" evidence="2">
    <location>
        <begin position="13"/>
        <end position="22"/>
    </location>
</feature>
<dbReference type="KEGG" id="pmrn:116948856"/>
<feature type="region of interest" description="Disordered" evidence="2">
    <location>
        <begin position="497"/>
        <end position="529"/>
    </location>
</feature>
<dbReference type="PANTHER" id="PTHR45629">
    <property type="entry name" value="SNF2/RAD54 FAMILY MEMBER"/>
    <property type="match status" value="1"/>
</dbReference>
<feature type="compositionally biased region" description="Polar residues" evidence="2">
    <location>
        <begin position="880"/>
        <end position="890"/>
    </location>
</feature>
<feature type="compositionally biased region" description="Basic and acidic residues" evidence="2">
    <location>
        <begin position="40"/>
        <end position="65"/>
    </location>
</feature>
<evidence type="ECO:0000256" key="2">
    <source>
        <dbReference type="SAM" id="MobiDB-lite"/>
    </source>
</evidence>
<dbReference type="RefSeq" id="XP_032821915.1">
    <property type="nucleotide sequence ID" value="XM_032966024.1"/>
</dbReference>
<dbReference type="Gene3D" id="3.40.50.10810">
    <property type="entry name" value="Tandem AAA-ATPase domain"/>
    <property type="match status" value="1"/>
</dbReference>
<feature type="region of interest" description="Disordered" evidence="2">
    <location>
        <begin position="232"/>
        <end position="278"/>
    </location>
</feature>
<dbReference type="RefSeq" id="XP_032821916.1">
    <property type="nucleotide sequence ID" value="XM_032966025.1"/>
</dbReference>
<feature type="region of interest" description="Disordered" evidence="2">
    <location>
        <begin position="391"/>
        <end position="410"/>
    </location>
</feature>
<gene>
    <name evidence="5 6 7" type="primary">LOC116948856</name>
</gene>
<feature type="region of interest" description="Disordered" evidence="2">
    <location>
        <begin position="1"/>
        <end position="76"/>
    </location>
</feature>
<feature type="compositionally biased region" description="Basic residues" evidence="2">
    <location>
        <begin position="863"/>
        <end position="874"/>
    </location>
</feature>
<feature type="region of interest" description="Disordered" evidence="2">
    <location>
        <begin position="1015"/>
        <end position="1042"/>
    </location>
</feature>
<evidence type="ECO:0000313" key="6">
    <source>
        <dbReference type="RefSeq" id="XP_032821916.1"/>
    </source>
</evidence>
<feature type="region of interest" description="Disordered" evidence="2">
    <location>
        <begin position="712"/>
        <end position="746"/>
    </location>
</feature>
<evidence type="ECO:0000259" key="3">
    <source>
        <dbReference type="Pfam" id="PF25806"/>
    </source>
</evidence>
<feature type="compositionally biased region" description="Basic and acidic residues" evidence="2">
    <location>
        <begin position="399"/>
        <end position="408"/>
    </location>
</feature>
<feature type="region of interest" description="Disordered" evidence="2">
    <location>
        <begin position="853"/>
        <end position="890"/>
    </location>
</feature>
<dbReference type="SUPFAM" id="SSF52540">
    <property type="entry name" value="P-loop containing nucleoside triphosphate hydrolases"/>
    <property type="match status" value="1"/>
</dbReference>
<dbReference type="PANTHER" id="PTHR45629:SF7">
    <property type="entry name" value="DNA EXCISION REPAIR PROTEIN ERCC-6-RELATED"/>
    <property type="match status" value="1"/>
</dbReference>
<protein>
    <submittedName>
        <fullName evidence="5 6">DNA excision repair protein ERCC-6-like 2 isoform X1</fullName>
    </submittedName>
</protein>
<dbReference type="RefSeq" id="XP_032821917.1">
    <property type="nucleotide sequence ID" value="XM_032966026.1"/>
</dbReference>
<keyword evidence="1" id="KW-0067">ATP-binding</keyword>
<feature type="compositionally biased region" description="Basic and acidic residues" evidence="2">
    <location>
        <begin position="1025"/>
        <end position="1037"/>
    </location>
</feature>
<dbReference type="InterPro" id="IPR050496">
    <property type="entry name" value="SNF2_RAD54_helicase_repair"/>
</dbReference>
<evidence type="ECO:0000313" key="4">
    <source>
        <dbReference type="Proteomes" id="UP001318040"/>
    </source>
</evidence>
<name>A0AAJ7X5L2_PETMA</name>
<organism evidence="4 7">
    <name type="scientific">Petromyzon marinus</name>
    <name type="common">Sea lamprey</name>
    <dbReference type="NCBI Taxonomy" id="7757"/>
    <lineage>
        <taxon>Eukaryota</taxon>
        <taxon>Metazoa</taxon>
        <taxon>Chordata</taxon>
        <taxon>Craniata</taxon>
        <taxon>Vertebrata</taxon>
        <taxon>Cyclostomata</taxon>
        <taxon>Hyperoartia</taxon>
        <taxon>Petromyzontiformes</taxon>
        <taxon>Petromyzontidae</taxon>
        <taxon>Petromyzon</taxon>
    </lineage>
</organism>
<keyword evidence="1" id="KW-0547">Nucleotide-binding</keyword>
<evidence type="ECO:0000256" key="1">
    <source>
        <dbReference type="ARBA" id="ARBA00022806"/>
    </source>
</evidence>
<dbReference type="InterPro" id="IPR038718">
    <property type="entry name" value="SNF2-like_sf"/>
</dbReference>
<reference evidence="5 6" key="1">
    <citation type="submission" date="2025-04" db="UniProtKB">
        <authorList>
            <consortium name="RefSeq"/>
        </authorList>
    </citation>
    <scope>IDENTIFICATION</scope>
    <source>
        <tissue evidence="5 6">Sperm</tissue>
    </source>
</reference>
<dbReference type="Proteomes" id="UP001318040">
    <property type="component" value="Chromosome 35"/>
</dbReference>
<proteinExistence type="predicted"/>
<dbReference type="GO" id="GO:0004386">
    <property type="term" value="F:helicase activity"/>
    <property type="evidence" value="ECO:0007669"/>
    <property type="project" value="UniProtKB-KW"/>
</dbReference>
<accession>A0AAJ7X5L2</accession>
<keyword evidence="1" id="KW-0347">Helicase</keyword>
<feature type="compositionally biased region" description="Basic and acidic residues" evidence="2">
    <location>
        <begin position="623"/>
        <end position="634"/>
    </location>
</feature>
<feature type="compositionally biased region" description="Basic and acidic residues" evidence="2">
    <location>
        <begin position="506"/>
        <end position="523"/>
    </location>
</feature>
<feature type="region of interest" description="Disordered" evidence="2">
    <location>
        <begin position="549"/>
        <end position="661"/>
    </location>
</feature>
<dbReference type="Pfam" id="PF25806">
    <property type="entry name" value="RHH_ERCC6L2"/>
    <property type="match status" value="1"/>
</dbReference>
<keyword evidence="1" id="KW-0378">Hydrolase</keyword>
<sequence length="1125" mass="121645">MSLLAGRRSVPTSEEKTGEARAGDGTGRGGNKEAGFGSDDGERIGVDEEKGEGRREEPRQGERRRGGPCGEDDGGRGRDCERLGERFLCRHFARGEGCVMGDAGPESEDQVLVRVVMFLAGVLGRIGHGPHQLLQTELREIAFTSTNSQDVKPALVLCSPPRLLAWAEALERRGTGCRAVVVDGAESAGALAGLLHGDRHHEVAVATYATARLHLHEMNSVQWSMVIVEEPQRPRDQDGEAEPWPPKGQGQHCDSGPLAPHEGPWPAQSGHHAVPPCPVGDSATSNFHNPWIRDWHTLRAIRCPVRIGLADTALRSSLVDLWSIVDWAVPGSLGSIGEFHEEFASPIETARWHSATGRERRRAQVATRALARRLFPHLFLPYCRRWTSAEATTTTRHHSNQDEARDGDAGETVACGRAISGEQWTRRAPVAAALAAVGDPCRDSTSSDKGVTHSIVTAQVQPSDRLQQPSLLGSGRFTCFLEEFAEFFEMGGEIAESASSDNSCSDSEKETGARQGDADEPRGEAWPQRLSRRVDGICVISASELTENVVPESPVSRVAETESSHEGGSSSLEQQSKDRDIISAVPDTGNTSSNSERDRASPVKESCAFQRNPAHNAAALKQSIDRPRCQRKTSEGSSSKLKIARHRQRSSVAGEVSEESDDISISSSDELVMPAAVRRTGGVSVQAEALVAPRQAKRIVFEGETPEIKAFSLSSDEGGVTTGVRADVRSDNPLGTDTTPDDVRRRTEPLLPHSYRRPQQEAVAAAGGAPIPGSESRTLKWKGVPVTIGQTPDTMRREHFEEMARHRGLGSVQDLATLILHSDREGRLKIMQDFYTSRQPELCGVLTELYATGVDPRGEKPPRAKPPRARKPRHGAPLTYDSSSGSDDVQEASCQTRHRVAVAQGFEDEVQGTREAYTCVLGDNKPKFVPSSVTTKDAPEQERGLICSSADLTGSKQQLCNSRVFCSSGRQGLTSLASDATVGTGTAARSSTDDLSELLGDTSILADFFGHRRDKGDGRGGGCGRSRERPGGGEGKRASTAALEPGPIVKVRAKRRDFLDEILSGDGGAESVEQLMDPSRVEAMTRPGLLHRNKATAGGREECYDPWDTALWKKNESFFLKRGDS</sequence>